<evidence type="ECO:0000313" key="3">
    <source>
        <dbReference type="Proteomes" id="UP000027195"/>
    </source>
</evidence>
<feature type="compositionally biased region" description="Polar residues" evidence="1">
    <location>
        <begin position="199"/>
        <end position="211"/>
    </location>
</feature>
<dbReference type="InParanoid" id="A0A067M1X5"/>
<dbReference type="Proteomes" id="UP000027195">
    <property type="component" value="Unassembled WGS sequence"/>
</dbReference>
<feature type="compositionally biased region" description="Basic residues" evidence="1">
    <location>
        <begin position="1"/>
        <end position="11"/>
    </location>
</feature>
<name>A0A067M1X5_BOTB1</name>
<feature type="compositionally biased region" description="Acidic residues" evidence="1">
    <location>
        <begin position="149"/>
        <end position="165"/>
    </location>
</feature>
<organism evidence="2 3">
    <name type="scientific">Botryobasidium botryosum (strain FD-172 SS1)</name>
    <dbReference type="NCBI Taxonomy" id="930990"/>
    <lineage>
        <taxon>Eukaryota</taxon>
        <taxon>Fungi</taxon>
        <taxon>Dikarya</taxon>
        <taxon>Basidiomycota</taxon>
        <taxon>Agaricomycotina</taxon>
        <taxon>Agaricomycetes</taxon>
        <taxon>Cantharellales</taxon>
        <taxon>Botryobasidiaceae</taxon>
        <taxon>Botryobasidium</taxon>
    </lineage>
</organism>
<feature type="compositionally biased region" description="Basic and acidic residues" evidence="1">
    <location>
        <begin position="66"/>
        <end position="87"/>
    </location>
</feature>
<dbReference type="HOGENOM" id="CLU_921301_0_0_1"/>
<gene>
    <name evidence="2" type="ORF">BOTBODRAFT_193287</name>
</gene>
<accession>A0A067M1X5</accession>
<proteinExistence type="predicted"/>
<feature type="compositionally biased region" description="Acidic residues" evidence="1">
    <location>
        <begin position="115"/>
        <end position="133"/>
    </location>
</feature>
<reference evidence="3" key="1">
    <citation type="journal article" date="2014" name="Proc. Natl. Acad. Sci. U.S.A.">
        <title>Extensive sampling of basidiomycete genomes demonstrates inadequacy of the white-rot/brown-rot paradigm for wood decay fungi.</title>
        <authorList>
            <person name="Riley R."/>
            <person name="Salamov A.A."/>
            <person name="Brown D.W."/>
            <person name="Nagy L.G."/>
            <person name="Floudas D."/>
            <person name="Held B.W."/>
            <person name="Levasseur A."/>
            <person name="Lombard V."/>
            <person name="Morin E."/>
            <person name="Otillar R."/>
            <person name="Lindquist E.A."/>
            <person name="Sun H."/>
            <person name="LaButti K.M."/>
            <person name="Schmutz J."/>
            <person name="Jabbour D."/>
            <person name="Luo H."/>
            <person name="Baker S.E."/>
            <person name="Pisabarro A.G."/>
            <person name="Walton J.D."/>
            <person name="Blanchette R.A."/>
            <person name="Henrissat B."/>
            <person name="Martin F."/>
            <person name="Cullen D."/>
            <person name="Hibbett D.S."/>
            <person name="Grigoriev I.V."/>
        </authorList>
    </citation>
    <scope>NUCLEOTIDE SEQUENCE [LARGE SCALE GENOMIC DNA]</scope>
    <source>
        <strain evidence="3">FD-172 SS1</strain>
    </source>
</reference>
<evidence type="ECO:0000256" key="1">
    <source>
        <dbReference type="SAM" id="MobiDB-lite"/>
    </source>
</evidence>
<feature type="region of interest" description="Disordered" evidence="1">
    <location>
        <begin position="1"/>
        <end position="237"/>
    </location>
</feature>
<dbReference type="AlphaFoldDB" id="A0A067M1X5"/>
<feature type="compositionally biased region" description="Polar residues" evidence="1">
    <location>
        <begin position="14"/>
        <end position="31"/>
    </location>
</feature>
<dbReference type="EMBL" id="KL198183">
    <property type="protein sequence ID" value="KDQ05822.1"/>
    <property type="molecule type" value="Genomic_DNA"/>
</dbReference>
<feature type="compositionally biased region" description="Basic and acidic residues" evidence="1">
    <location>
        <begin position="44"/>
        <end position="55"/>
    </location>
</feature>
<sequence>MAKSGRIRRRHSGDSTTKATEISLPEDSTGSESDDAPEAVSLETGKRDAEGRESAVIEYRSSALQKQKELNRTREAASKAKAAERDPALGSKKRKKDGEGNGGAGGKRARANVVEESDEGEMEADDEGPEEGTDGFGTDLVGEGGDFSSQEEDDEEDISDSDSESDLSPRVTAHTRFPREIPAPSHLPDSIFAAAASAPRSTSGARDSQASYGAEDALPSRPKSKRRKKNTAKDQIIGTRTIRQISTLSKPSLDTTLPSASATSFMRNSLKGKKGRWERKRANIAMSAGRQGPALGFARSKK</sequence>
<dbReference type="OrthoDB" id="10679459at2759"/>
<protein>
    <submittedName>
        <fullName evidence="2">Uncharacterized protein</fullName>
    </submittedName>
</protein>
<keyword evidence="3" id="KW-1185">Reference proteome</keyword>
<evidence type="ECO:0000313" key="2">
    <source>
        <dbReference type="EMBL" id="KDQ05822.1"/>
    </source>
</evidence>
<dbReference type="STRING" id="930990.A0A067M1X5"/>